<evidence type="ECO:0000256" key="1">
    <source>
        <dbReference type="SAM" id="MobiDB-lite"/>
    </source>
</evidence>
<name>Q13ZD3_PARXL</name>
<keyword evidence="3" id="KW-1185">Reference proteome</keyword>
<sequence>MTTASSTFNASAQIVADGLSGAFQQGAPGRSEFSRSASCVPDNPRHTSESTAQIGRDVRQREPLRMSDRPAWQTLLALLSRSSARACWKCLKSPP</sequence>
<dbReference type="KEGG" id="bxe:Bxe_A2413"/>
<organism evidence="2 3">
    <name type="scientific">Paraburkholderia xenovorans (strain LB400)</name>
    <dbReference type="NCBI Taxonomy" id="266265"/>
    <lineage>
        <taxon>Bacteria</taxon>
        <taxon>Pseudomonadati</taxon>
        <taxon>Pseudomonadota</taxon>
        <taxon>Betaproteobacteria</taxon>
        <taxon>Burkholderiales</taxon>
        <taxon>Burkholderiaceae</taxon>
        <taxon>Paraburkholderia</taxon>
    </lineage>
</organism>
<feature type="region of interest" description="Disordered" evidence="1">
    <location>
        <begin position="23"/>
        <end position="65"/>
    </location>
</feature>
<protein>
    <submittedName>
        <fullName evidence="2">Uncharacterized protein</fullName>
    </submittedName>
</protein>
<dbReference type="AlphaFoldDB" id="Q13ZD3"/>
<reference evidence="2 3" key="1">
    <citation type="journal article" date="2006" name="Proc. Natl. Acad. Sci. U.S.A.">
        <title>Burkholderia xenovorans LB400 harbors a multi-replicon, 9.73-Mbp genome shaped for versatility.</title>
        <authorList>
            <person name="Chain P.S."/>
            <person name="Denef V.J."/>
            <person name="Konstantinidis K.T."/>
            <person name="Vergez L.M."/>
            <person name="Agullo L."/>
            <person name="Reyes V.L."/>
            <person name="Hauser L."/>
            <person name="Cordova M."/>
            <person name="Gomez L."/>
            <person name="Gonzalez M."/>
            <person name="Land M."/>
            <person name="Lao V."/>
            <person name="Larimer F."/>
            <person name="LiPuma J.J."/>
            <person name="Mahenthiralingam E."/>
            <person name="Malfatti S.A."/>
            <person name="Marx C.J."/>
            <person name="Parnell J.J."/>
            <person name="Ramette A."/>
            <person name="Richardson P."/>
            <person name="Seeger M."/>
            <person name="Smith D."/>
            <person name="Spilker T."/>
            <person name="Sul W.J."/>
            <person name="Tsoi T.V."/>
            <person name="Ulrich L.E."/>
            <person name="Zhulin I.B."/>
            <person name="Tiedje J.M."/>
        </authorList>
    </citation>
    <scope>NUCLEOTIDE SEQUENCE [LARGE SCALE GENOMIC DNA]</scope>
    <source>
        <strain evidence="2 3">LB400</strain>
    </source>
</reference>
<gene>
    <name evidence="2" type="ORF">Bxe_A2413</name>
</gene>
<evidence type="ECO:0000313" key="3">
    <source>
        <dbReference type="Proteomes" id="UP000001817"/>
    </source>
</evidence>
<dbReference type="EMBL" id="CP000270">
    <property type="protein sequence ID" value="ABE30556.1"/>
    <property type="molecule type" value="Genomic_DNA"/>
</dbReference>
<accession>Q13ZD3</accession>
<dbReference type="STRING" id="266265.Bxe_A2413"/>
<evidence type="ECO:0000313" key="2">
    <source>
        <dbReference type="EMBL" id="ABE30556.1"/>
    </source>
</evidence>
<proteinExistence type="predicted"/>
<feature type="compositionally biased region" description="Basic and acidic residues" evidence="1">
    <location>
        <begin position="56"/>
        <end position="65"/>
    </location>
</feature>
<dbReference type="Proteomes" id="UP000001817">
    <property type="component" value="Chromosome 1"/>
</dbReference>